<keyword evidence="7" id="KW-0675">Receptor</keyword>
<dbReference type="GO" id="GO:0004930">
    <property type="term" value="F:G protein-coupled receptor activity"/>
    <property type="evidence" value="ECO:0007669"/>
    <property type="project" value="UniProtKB-KW"/>
</dbReference>
<dbReference type="CDD" id="cd00637">
    <property type="entry name" value="7tm_classA_rhodopsin-like"/>
    <property type="match status" value="1"/>
</dbReference>
<dbReference type="AlphaFoldDB" id="C3ZDX4"/>
<dbReference type="FunFam" id="1.20.1070.10:FF:000999">
    <property type="entry name" value="Uncharacterized protein"/>
    <property type="match status" value="1"/>
</dbReference>
<evidence type="ECO:0000256" key="7">
    <source>
        <dbReference type="ARBA" id="ARBA00023170"/>
    </source>
</evidence>
<name>C3ZDX4_BRAFL</name>
<keyword evidence="3 9" id="KW-0812">Transmembrane</keyword>
<evidence type="ECO:0000256" key="3">
    <source>
        <dbReference type="ARBA" id="ARBA00022692"/>
    </source>
</evidence>
<evidence type="ECO:0000259" key="10">
    <source>
        <dbReference type="PROSITE" id="PS50262"/>
    </source>
</evidence>
<dbReference type="Gene3D" id="1.20.1070.10">
    <property type="entry name" value="Rhodopsin 7-helix transmembrane proteins"/>
    <property type="match status" value="1"/>
</dbReference>
<reference evidence="11" key="1">
    <citation type="journal article" date="2008" name="Nature">
        <title>The amphioxus genome and the evolution of the chordate karyotype.</title>
        <authorList>
            <consortium name="US DOE Joint Genome Institute (JGI-PGF)"/>
            <person name="Putnam N.H."/>
            <person name="Butts T."/>
            <person name="Ferrier D.E.K."/>
            <person name="Furlong R.F."/>
            <person name="Hellsten U."/>
            <person name="Kawashima T."/>
            <person name="Robinson-Rechavi M."/>
            <person name="Shoguchi E."/>
            <person name="Terry A."/>
            <person name="Yu J.-K."/>
            <person name="Benito-Gutierrez E.L."/>
            <person name="Dubchak I."/>
            <person name="Garcia-Fernandez J."/>
            <person name="Gibson-Brown J.J."/>
            <person name="Grigoriev I.V."/>
            <person name="Horton A.C."/>
            <person name="de Jong P.J."/>
            <person name="Jurka J."/>
            <person name="Kapitonov V.V."/>
            <person name="Kohara Y."/>
            <person name="Kuroki Y."/>
            <person name="Lindquist E."/>
            <person name="Lucas S."/>
            <person name="Osoegawa K."/>
            <person name="Pennacchio L.A."/>
            <person name="Salamov A.A."/>
            <person name="Satou Y."/>
            <person name="Sauka-Spengler T."/>
            <person name="Schmutz J."/>
            <person name="Shin-I T."/>
            <person name="Toyoda A."/>
            <person name="Bronner-Fraser M."/>
            <person name="Fujiyama A."/>
            <person name="Holland L.Z."/>
            <person name="Holland P.W.H."/>
            <person name="Satoh N."/>
            <person name="Rokhsar D.S."/>
        </authorList>
    </citation>
    <scope>NUCLEOTIDE SEQUENCE [LARGE SCALE GENOMIC DNA]</scope>
    <source>
        <strain evidence="11">S238N-H82</strain>
        <tissue evidence="11">Testes</tissue>
    </source>
</reference>
<feature type="transmembrane region" description="Helical" evidence="9">
    <location>
        <begin position="237"/>
        <end position="256"/>
    </location>
</feature>
<dbReference type="InterPro" id="IPR050569">
    <property type="entry name" value="TAAR"/>
</dbReference>
<dbReference type="PROSITE" id="PS50262">
    <property type="entry name" value="G_PROTEIN_RECEP_F1_2"/>
    <property type="match status" value="1"/>
</dbReference>
<dbReference type="SUPFAM" id="SSF81321">
    <property type="entry name" value="Family A G protein-coupled receptor-like"/>
    <property type="match status" value="1"/>
</dbReference>
<dbReference type="InterPro" id="IPR000276">
    <property type="entry name" value="GPCR_Rhodpsn"/>
</dbReference>
<keyword evidence="4 9" id="KW-1133">Transmembrane helix</keyword>
<dbReference type="PANTHER" id="PTHR24249:SF411">
    <property type="entry name" value="G-PROTEIN COUPLED RECEPTORS FAMILY 1 PROFILE DOMAIN-CONTAINING PROTEIN"/>
    <property type="match status" value="1"/>
</dbReference>
<evidence type="ECO:0000256" key="9">
    <source>
        <dbReference type="SAM" id="Phobius"/>
    </source>
</evidence>
<feature type="transmembrane region" description="Helical" evidence="9">
    <location>
        <begin position="143"/>
        <end position="163"/>
    </location>
</feature>
<feature type="transmembrane region" description="Helical" evidence="9">
    <location>
        <begin position="183"/>
        <end position="203"/>
    </location>
</feature>
<dbReference type="PANTHER" id="PTHR24249">
    <property type="entry name" value="HISTAMINE RECEPTOR-RELATED G-PROTEIN COUPLED RECEPTOR"/>
    <property type="match status" value="1"/>
</dbReference>
<dbReference type="GO" id="GO:0005886">
    <property type="term" value="C:plasma membrane"/>
    <property type="evidence" value="ECO:0007669"/>
    <property type="project" value="UniProtKB-SubCell"/>
</dbReference>
<comment type="subcellular location">
    <subcellularLocation>
        <location evidence="1">Cell membrane</location>
        <topology evidence="1">Multi-pass membrane protein</topology>
    </subcellularLocation>
</comment>
<dbReference type="PRINTS" id="PR00237">
    <property type="entry name" value="GPCRRHODOPSN"/>
</dbReference>
<dbReference type="InParanoid" id="C3ZDX4"/>
<keyword evidence="2" id="KW-1003">Cell membrane</keyword>
<sequence length="373" mass="41077">MNMTDVFEEATNATAWFFGSTTPEAPTWFLGDGTTPAPPTGVLPTGGACTLTEPTRCGIYGAAPSLQPLLILIWLGFLLWALFGNGCLLAAMGTTMDMEERGNYFLAGMAVVDILLALTHAPASVSSLASGEPMSEGWCRLQAFFSPGAFNLSMSFMTGLWYCRYRYIVYPLTYQATVTTTRIAVAMVLGVAVSFLPPAIFVLRHSVAGVTTSMNLARPTGLTIPCNVSGPERSVNLIVDIAQFGVCTFCIVRVLFEARKHRVQIANQVPAPAWAEQDNAWKVQMKIVYTHLITVGVNFLTWLPILAIGGMLTSGTLVLNNEVSIWLELSWMLNQTSTFSDSVVFAFRYEIYRKALRQLVRKIRELIDEYQYD</sequence>
<feature type="domain" description="G-protein coupled receptors family 1 profile" evidence="10">
    <location>
        <begin position="84"/>
        <end position="345"/>
    </location>
</feature>
<protein>
    <recommendedName>
        <fullName evidence="10">G-protein coupled receptors family 1 profile domain-containing protein</fullName>
    </recommendedName>
</protein>
<keyword evidence="5" id="KW-0297">G-protein coupled receptor</keyword>
<accession>C3ZDX4</accession>
<evidence type="ECO:0000256" key="1">
    <source>
        <dbReference type="ARBA" id="ARBA00004651"/>
    </source>
</evidence>
<evidence type="ECO:0000256" key="6">
    <source>
        <dbReference type="ARBA" id="ARBA00023136"/>
    </source>
</evidence>
<evidence type="ECO:0000256" key="4">
    <source>
        <dbReference type="ARBA" id="ARBA00022989"/>
    </source>
</evidence>
<keyword evidence="8" id="KW-0807">Transducer</keyword>
<keyword evidence="6 9" id="KW-0472">Membrane</keyword>
<proteinExistence type="predicted"/>
<evidence type="ECO:0000256" key="2">
    <source>
        <dbReference type="ARBA" id="ARBA00022475"/>
    </source>
</evidence>
<dbReference type="EMBL" id="GG666612">
    <property type="protein sequence ID" value="EEN48930.1"/>
    <property type="molecule type" value="Genomic_DNA"/>
</dbReference>
<dbReference type="InterPro" id="IPR017452">
    <property type="entry name" value="GPCR_Rhodpsn_7TM"/>
</dbReference>
<feature type="transmembrane region" description="Helical" evidence="9">
    <location>
        <begin position="287"/>
        <end position="312"/>
    </location>
</feature>
<gene>
    <name evidence="11" type="ORF">BRAFLDRAFT_65507</name>
</gene>
<feature type="transmembrane region" description="Helical" evidence="9">
    <location>
        <begin position="71"/>
        <end position="92"/>
    </location>
</feature>
<evidence type="ECO:0000256" key="8">
    <source>
        <dbReference type="ARBA" id="ARBA00023224"/>
    </source>
</evidence>
<dbReference type="Pfam" id="PF00001">
    <property type="entry name" value="7tm_1"/>
    <property type="match status" value="1"/>
</dbReference>
<feature type="transmembrane region" description="Helical" evidence="9">
    <location>
        <begin position="104"/>
        <end position="123"/>
    </location>
</feature>
<evidence type="ECO:0000313" key="11">
    <source>
        <dbReference type="EMBL" id="EEN48930.1"/>
    </source>
</evidence>
<organism>
    <name type="scientific">Branchiostoma floridae</name>
    <name type="common">Florida lancelet</name>
    <name type="synonym">Amphioxus</name>
    <dbReference type="NCBI Taxonomy" id="7739"/>
    <lineage>
        <taxon>Eukaryota</taxon>
        <taxon>Metazoa</taxon>
        <taxon>Chordata</taxon>
        <taxon>Cephalochordata</taxon>
        <taxon>Leptocardii</taxon>
        <taxon>Amphioxiformes</taxon>
        <taxon>Branchiostomatidae</taxon>
        <taxon>Branchiostoma</taxon>
    </lineage>
</organism>
<evidence type="ECO:0000256" key="5">
    <source>
        <dbReference type="ARBA" id="ARBA00023040"/>
    </source>
</evidence>